<gene>
    <name evidence="6" type="ORF">ENQ34_00935</name>
</gene>
<dbReference type="SMART" id="SM00448">
    <property type="entry name" value="REC"/>
    <property type="match status" value="1"/>
</dbReference>
<proteinExistence type="predicted"/>
<dbReference type="Pfam" id="PF00072">
    <property type="entry name" value="Response_reg"/>
    <property type="match status" value="1"/>
</dbReference>
<comment type="function">
    <text evidence="3">May play the central regulatory role in sporulation. It may be an element of the effector pathway responsible for the activation of sporulation genes in response to nutritional stress. Spo0A may act in concert with spo0H (a sigma factor) to control the expression of some genes that are critical to the sporulation process.</text>
</comment>
<evidence type="ECO:0000313" key="6">
    <source>
        <dbReference type="EMBL" id="HEL65234.1"/>
    </source>
</evidence>
<evidence type="ECO:0000256" key="2">
    <source>
        <dbReference type="ARBA" id="ARBA00022553"/>
    </source>
</evidence>
<feature type="domain" description="Response regulatory" evidence="5">
    <location>
        <begin position="3"/>
        <end position="112"/>
    </location>
</feature>
<keyword evidence="2 4" id="KW-0597">Phosphoprotein</keyword>
<evidence type="ECO:0000256" key="3">
    <source>
        <dbReference type="ARBA" id="ARBA00024867"/>
    </source>
</evidence>
<dbReference type="Gene3D" id="3.40.50.2300">
    <property type="match status" value="1"/>
</dbReference>
<sequence>MSYILVIDDEQHICWLVAEALSPFGYLVQTSTNWREGLSLVKEKPPALILLDLKLPGVSGTALLGEIKRLVPEVPVVLMTGEVEVVENTAVAGCLTKPFNLEDLRRLVQRIMPFLPARP</sequence>
<dbReference type="PROSITE" id="PS50110">
    <property type="entry name" value="RESPONSE_REGULATORY"/>
    <property type="match status" value="1"/>
</dbReference>
<dbReference type="SUPFAM" id="SSF52172">
    <property type="entry name" value="CheY-like"/>
    <property type="match status" value="1"/>
</dbReference>
<dbReference type="PANTHER" id="PTHR44591">
    <property type="entry name" value="STRESS RESPONSE REGULATOR PROTEIN 1"/>
    <property type="match status" value="1"/>
</dbReference>
<dbReference type="InterPro" id="IPR050595">
    <property type="entry name" value="Bact_response_regulator"/>
</dbReference>
<name>A0A7C2I0V7_9THEO</name>
<dbReference type="InterPro" id="IPR001789">
    <property type="entry name" value="Sig_transdc_resp-reg_receiver"/>
</dbReference>
<dbReference type="EMBL" id="DSMU01000058">
    <property type="protein sequence ID" value="HEL65234.1"/>
    <property type="molecule type" value="Genomic_DNA"/>
</dbReference>
<reference evidence="6" key="1">
    <citation type="journal article" date="2020" name="mSystems">
        <title>Genome- and Community-Level Interaction Insights into Carbon Utilization and Element Cycling Functions of Hydrothermarchaeota in Hydrothermal Sediment.</title>
        <authorList>
            <person name="Zhou Z."/>
            <person name="Liu Y."/>
            <person name="Xu W."/>
            <person name="Pan J."/>
            <person name="Luo Z.H."/>
            <person name="Li M."/>
        </authorList>
    </citation>
    <scope>NUCLEOTIDE SEQUENCE [LARGE SCALE GENOMIC DNA]</scope>
    <source>
        <strain evidence="6">SpSt-300</strain>
    </source>
</reference>
<accession>A0A7C2I0V7</accession>
<protein>
    <recommendedName>
        <fullName evidence="1">Stage 0 sporulation protein A homolog</fullName>
    </recommendedName>
</protein>
<organism evidence="6">
    <name type="scientific">Ammonifex degensii</name>
    <dbReference type="NCBI Taxonomy" id="42838"/>
    <lineage>
        <taxon>Bacteria</taxon>
        <taxon>Bacillati</taxon>
        <taxon>Bacillota</taxon>
        <taxon>Clostridia</taxon>
        <taxon>Thermoanaerobacterales</taxon>
        <taxon>Thermoanaerobacteraceae</taxon>
        <taxon>Ammonifex</taxon>
    </lineage>
</organism>
<dbReference type="PANTHER" id="PTHR44591:SF3">
    <property type="entry name" value="RESPONSE REGULATORY DOMAIN-CONTAINING PROTEIN"/>
    <property type="match status" value="1"/>
</dbReference>
<dbReference type="InterPro" id="IPR011006">
    <property type="entry name" value="CheY-like_superfamily"/>
</dbReference>
<comment type="caution">
    <text evidence="6">The sequence shown here is derived from an EMBL/GenBank/DDBJ whole genome shotgun (WGS) entry which is preliminary data.</text>
</comment>
<evidence type="ECO:0000256" key="4">
    <source>
        <dbReference type="PROSITE-ProRule" id="PRU00169"/>
    </source>
</evidence>
<evidence type="ECO:0000259" key="5">
    <source>
        <dbReference type="PROSITE" id="PS50110"/>
    </source>
</evidence>
<dbReference type="GO" id="GO:0000160">
    <property type="term" value="P:phosphorelay signal transduction system"/>
    <property type="evidence" value="ECO:0007669"/>
    <property type="project" value="InterPro"/>
</dbReference>
<evidence type="ECO:0000256" key="1">
    <source>
        <dbReference type="ARBA" id="ARBA00018672"/>
    </source>
</evidence>
<dbReference type="AlphaFoldDB" id="A0A7C2I0V7"/>
<feature type="modified residue" description="4-aspartylphosphate" evidence="4">
    <location>
        <position position="52"/>
    </location>
</feature>